<protein>
    <submittedName>
        <fullName evidence="1">Uncharacterized protein</fullName>
    </submittedName>
</protein>
<reference evidence="1 2" key="1">
    <citation type="submission" date="2021-07" db="EMBL/GenBank/DDBJ databases">
        <authorList>
            <consortium name="Genoscope - CEA"/>
            <person name="William W."/>
        </authorList>
    </citation>
    <scope>NUCLEOTIDE SEQUENCE [LARGE SCALE GENOMIC DNA]</scope>
</reference>
<evidence type="ECO:0000313" key="2">
    <source>
        <dbReference type="Proteomes" id="UP000694005"/>
    </source>
</evidence>
<dbReference type="AlphaFoldDB" id="A0A8D9HCF7"/>
<dbReference type="EMBL" id="LS974624">
    <property type="protein sequence ID" value="CAG7897153.1"/>
    <property type="molecule type" value="Genomic_DNA"/>
</dbReference>
<dbReference type="Proteomes" id="UP000694005">
    <property type="component" value="Chromosome A08"/>
</dbReference>
<dbReference type="Gramene" id="A08p08190.2_BraZ1">
    <property type="protein sequence ID" value="A08p08190.2_BraZ1.CDS"/>
    <property type="gene ID" value="A08g08190.2_BraZ1"/>
</dbReference>
<name>A0A8D9HCF7_BRACM</name>
<accession>A0A8D9HCF7</accession>
<organism evidence="1 2">
    <name type="scientific">Brassica campestris</name>
    <name type="common">Field mustard</name>
    <dbReference type="NCBI Taxonomy" id="3711"/>
    <lineage>
        <taxon>Eukaryota</taxon>
        <taxon>Viridiplantae</taxon>
        <taxon>Streptophyta</taxon>
        <taxon>Embryophyta</taxon>
        <taxon>Tracheophyta</taxon>
        <taxon>Spermatophyta</taxon>
        <taxon>Magnoliopsida</taxon>
        <taxon>eudicotyledons</taxon>
        <taxon>Gunneridae</taxon>
        <taxon>Pentapetalae</taxon>
        <taxon>rosids</taxon>
        <taxon>malvids</taxon>
        <taxon>Brassicales</taxon>
        <taxon>Brassicaceae</taxon>
        <taxon>Brassiceae</taxon>
        <taxon>Brassica</taxon>
    </lineage>
</organism>
<gene>
    <name evidence="1" type="ORF">BRAPAZ1V2_A08P08190.2</name>
</gene>
<evidence type="ECO:0000313" key="1">
    <source>
        <dbReference type="EMBL" id="CAG7897153.1"/>
    </source>
</evidence>
<sequence length="172" mass="18929">MKLAQFAERRVRSIGPTRRWLSWPWLIQLLRRIGGAGLVVPMLGNCSLDGLNGPLSISDHVLPSCFDPKSLETSDGQTVIKTELVAHSVDPKKADVYWMITCGHVIPQPDSWQDLKLNNDRTLCLEDQHPSSVSQGSTHRQIHSPRWTILLGPLSPGTSSSCSGLQLLLTSA</sequence>
<proteinExistence type="predicted"/>